<sequence>MKAELITIFLGFLEGFALILSPCILSILPILLAGSLVGSKKRSVGIILGFIFTFAFFALFARQLVQYSGIDANLIRYLAYGFLFLLSLILLSNYLTELFNRITQRIVTMSSSFMSPGHERSGFLGGILLGGLVAIIWTPCAGPILAAIIVQIAIQKTTIVSFFTLLAFALGAAIPMFIIMLYGFKIRDTFRFFKTHTVLIRKTLGAIILLSITYMVGQETGFFSSSVINQSTIRTAKYLEKGLWQPYQAPKIAGISAWINSPPLQLSDLKGKVVLVDFWTYSCINCIRTLPYLNDWYKKYHDKGLVIIGIHTPEFDFEKNTANVKNAVKHDGIQYPVGLDNSFLTWENFSNHFWPAHYLINKQGMVVYEHFGEGDYDVTENNIRFLLGIDMASPLAAPDNPLYFYSITPETYLGYARAEINLSPAVTHDQIAQYYFPKQLAENAWALQGGWLVNSEKIISAQSHSSLKIHFKARKVFIVMGNNTKKPIQVKLLLNGKPLASDNKGKDVTDSSILVDKHSIYEAVALPQSGTGLLELSPNEPGLEIYTFTFGN</sequence>
<dbReference type="Proteomes" id="UP001139721">
    <property type="component" value="Unassembled WGS sequence"/>
</dbReference>
<dbReference type="PANTHER" id="PTHR42852:SF13">
    <property type="entry name" value="PROTEIN DIPZ"/>
    <property type="match status" value="1"/>
</dbReference>
<feature type="transmembrane region" description="Helical" evidence="7">
    <location>
        <begin position="6"/>
        <end position="32"/>
    </location>
</feature>
<dbReference type="InterPro" id="IPR003834">
    <property type="entry name" value="Cyt_c_assmbl_TM_dom"/>
</dbReference>
<dbReference type="AlphaFoldDB" id="A0A9X2D4T3"/>
<keyword evidence="2" id="KW-1003">Cell membrane</keyword>
<evidence type="ECO:0000256" key="3">
    <source>
        <dbReference type="ARBA" id="ARBA00022692"/>
    </source>
</evidence>
<feature type="transmembrane region" description="Helical" evidence="7">
    <location>
        <begin position="160"/>
        <end position="184"/>
    </location>
</feature>
<feature type="transmembrane region" description="Helical" evidence="7">
    <location>
        <begin position="121"/>
        <end position="154"/>
    </location>
</feature>
<keyword evidence="5 7" id="KW-1133">Transmembrane helix</keyword>
<dbReference type="Gene3D" id="2.60.120.260">
    <property type="entry name" value="Galactose-binding domain-like"/>
    <property type="match status" value="1"/>
</dbReference>
<dbReference type="RefSeq" id="WP_250424155.1">
    <property type="nucleotide sequence ID" value="NZ_JAJKBJ010000027.1"/>
</dbReference>
<dbReference type="Pfam" id="PF02683">
    <property type="entry name" value="DsbD_TM"/>
    <property type="match status" value="1"/>
</dbReference>
<organism evidence="9 10">
    <name type="scientific">Legionella maioricensis</name>
    <dbReference type="NCBI Taxonomy" id="2896528"/>
    <lineage>
        <taxon>Bacteria</taxon>
        <taxon>Pseudomonadati</taxon>
        <taxon>Pseudomonadota</taxon>
        <taxon>Gammaproteobacteria</taxon>
        <taxon>Legionellales</taxon>
        <taxon>Legionellaceae</taxon>
        <taxon>Legionella</taxon>
    </lineage>
</organism>
<protein>
    <submittedName>
        <fullName evidence="9">Redoxin domain-containing protein</fullName>
    </submittedName>
</protein>
<dbReference type="GO" id="GO:0016209">
    <property type="term" value="F:antioxidant activity"/>
    <property type="evidence" value="ECO:0007669"/>
    <property type="project" value="InterPro"/>
</dbReference>
<evidence type="ECO:0000256" key="6">
    <source>
        <dbReference type="ARBA" id="ARBA00023136"/>
    </source>
</evidence>
<evidence type="ECO:0000256" key="1">
    <source>
        <dbReference type="ARBA" id="ARBA00004651"/>
    </source>
</evidence>
<keyword evidence="4" id="KW-0201">Cytochrome c-type biogenesis</keyword>
<evidence type="ECO:0000313" key="10">
    <source>
        <dbReference type="Proteomes" id="UP001139721"/>
    </source>
</evidence>
<evidence type="ECO:0000256" key="2">
    <source>
        <dbReference type="ARBA" id="ARBA00022475"/>
    </source>
</evidence>
<reference evidence="9" key="1">
    <citation type="submission" date="2021-11" db="EMBL/GenBank/DDBJ databases">
        <title>Legionella maioricencis sp. nov., a new species isolated from hot water samples in Mallorca.</title>
        <authorList>
            <person name="Crespi S."/>
            <person name="Drasar V."/>
            <person name="Salva-Serra F."/>
            <person name="Jaen-Luchoro D."/>
            <person name="Pineiro-Iglesias B."/>
            <person name="Aliaga F."/>
            <person name="Fernandez-Juarez V."/>
            <person name="Coll G."/>
            <person name="Moore E.R.B."/>
            <person name="Bennasar-Figueras A."/>
        </authorList>
    </citation>
    <scope>NUCLEOTIDE SEQUENCE</scope>
    <source>
        <strain evidence="9">HCPI-6</strain>
    </source>
</reference>
<evidence type="ECO:0000256" key="7">
    <source>
        <dbReference type="SAM" id="Phobius"/>
    </source>
</evidence>
<feature type="transmembrane region" description="Helical" evidence="7">
    <location>
        <begin position="44"/>
        <end position="65"/>
    </location>
</feature>
<dbReference type="PANTHER" id="PTHR42852">
    <property type="entry name" value="THIOL:DISULFIDE INTERCHANGE PROTEIN DSBE"/>
    <property type="match status" value="1"/>
</dbReference>
<evidence type="ECO:0000256" key="5">
    <source>
        <dbReference type="ARBA" id="ARBA00022989"/>
    </source>
</evidence>
<dbReference type="InterPro" id="IPR036249">
    <property type="entry name" value="Thioredoxin-like_sf"/>
</dbReference>
<dbReference type="GO" id="GO:0005886">
    <property type="term" value="C:plasma membrane"/>
    <property type="evidence" value="ECO:0007669"/>
    <property type="project" value="UniProtKB-SubCell"/>
</dbReference>
<comment type="caution">
    <text evidence="9">The sequence shown here is derived from an EMBL/GenBank/DDBJ whole genome shotgun (WGS) entry which is preliminary data.</text>
</comment>
<dbReference type="Pfam" id="PF17991">
    <property type="entry name" value="Thioredoxin_10"/>
    <property type="match status" value="1"/>
</dbReference>
<dbReference type="InterPro" id="IPR013766">
    <property type="entry name" value="Thioredoxin_domain"/>
</dbReference>
<dbReference type="GO" id="GO:0017004">
    <property type="term" value="P:cytochrome complex assembly"/>
    <property type="evidence" value="ECO:0007669"/>
    <property type="project" value="UniProtKB-KW"/>
</dbReference>
<proteinExistence type="predicted"/>
<comment type="subcellular location">
    <subcellularLocation>
        <location evidence="1">Cell membrane</location>
        <topology evidence="1">Multi-pass membrane protein</topology>
    </subcellularLocation>
</comment>
<accession>A0A9X2D4T3</accession>
<dbReference type="SUPFAM" id="SSF52833">
    <property type="entry name" value="Thioredoxin-like"/>
    <property type="match status" value="1"/>
</dbReference>
<gene>
    <name evidence="9" type="ORF">LOX96_15370</name>
</gene>
<keyword evidence="3 7" id="KW-0812">Transmembrane</keyword>
<keyword evidence="10" id="KW-1185">Reference proteome</keyword>
<evidence type="ECO:0000313" key="9">
    <source>
        <dbReference type="EMBL" id="MCL9685482.1"/>
    </source>
</evidence>
<feature type="transmembrane region" description="Helical" evidence="7">
    <location>
        <begin position="77"/>
        <end position="100"/>
    </location>
</feature>
<keyword evidence="6 7" id="KW-0472">Membrane</keyword>
<dbReference type="EMBL" id="JAJKBJ010000027">
    <property type="protein sequence ID" value="MCL9685482.1"/>
    <property type="molecule type" value="Genomic_DNA"/>
</dbReference>
<feature type="transmembrane region" description="Helical" evidence="7">
    <location>
        <begin position="196"/>
        <end position="216"/>
    </location>
</feature>
<dbReference type="Pfam" id="PF00578">
    <property type="entry name" value="AhpC-TSA"/>
    <property type="match status" value="1"/>
</dbReference>
<dbReference type="PROSITE" id="PS51352">
    <property type="entry name" value="THIOREDOXIN_2"/>
    <property type="match status" value="1"/>
</dbReference>
<feature type="domain" description="Thioredoxin" evidence="8">
    <location>
        <begin position="243"/>
        <end position="388"/>
    </location>
</feature>
<evidence type="ECO:0000256" key="4">
    <source>
        <dbReference type="ARBA" id="ARBA00022748"/>
    </source>
</evidence>
<dbReference type="InterPro" id="IPR050553">
    <property type="entry name" value="Thioredoxin_ResA/DsbE_sf"/>
</dbReference>
<dbReference type="Gene3D" id="3.40.30.10">
    <property type="entry name" value="Glutaredoxin"/>
    <property type="match status" value="1"/>
</dbReference>
<evidence type="ECO:0000259" key="8">
    <source>
        <dbReference type="PROSITE" id="PS51352"/>
    </source>
</evidence>
<name>A0A9X2D4T3_9GAMM</name>
<dbReference type="InterPro" id="IPR041017">
    <property type="entry name" value="Thioredoxin_10"/>
</dbReference>
<dbReference type="InterPro" id="IPR000866">
    <property type="entry name" value="AhpC/TSA"/>
</dbReference>
<dbReference type="GO" id="GO:0016491">
    <property type="term" value="F:oxidoreductase activity"/>
    <property type="evidence" value="ECO:0007669"/>
    <property type="project" value="InterPro"/>
</dbReference>